<keyword evidence="1" id="KW-1133">Transmembrane helix</keyword>
<dbReference type="EMBL" id="QZEY01000009">
    <property type="protein sequence ID" value="RJL30417.1"/>
    <property type="molecule type" value="Genomic_DNA"/>
</dbReference>
<name>A0A3A4AWW6_9ACTN</name>
<feature type="transmembrane region" description="Helical" evidence="1">
    <location>
        <begin position="264"/>
        <end position="284"/>
    </location>
</feature>
<keyword evidence="3" id="KW-1185">Reference proteome</keyword>
<reference evidence="2 3" key="1">
    <citation type="submission" date="2018-09" db="EMBL/GenBank/DDBJ databases">
        <title>YIM 75507 draft genome.</title>
        <authorList>
            <person name="Tang S."/>
            <person name="Feng Y."/>
        </authorList>
    </citation>
    <scope>NUCLEOTIDE SEQUENCE [LARGE SCALE GENOMIC DNA]</scope>
    <source>
        <strain evidence="2 3">YIM 75507</strain>
    </source>
</reference>
<sequence length="299" mass="31168">MTPLERRYRGFLLAYPRDYRAAHGGELLGLLLDTAPPGRTVPDPREVAGLVSGGVRARLAAATRRGPAWADGLHLGATALTAVQFAALLPYAPAIPLWTALSALALLAVMRGRPFLALPLVLLTGAKSVAIAAGTPLFDTTLLPVFPAVLADSPLFARTGPVAVAAGYALAGAALLVLAARGRRAAPRSWWWAAAVPLAAWTPAAAPHPLDAGRIALELCLLALAVWASRLTRDPRWSLGAILYLLAASATLTPHLQTPASRHLAYWTLLTALTATAALAACDAPRAATALLRRLTTPA</sequence>
<evidence type="ECO:0000256" key="1">
    <source>
        <dbReference type="SAM" id="Phobius"/>
    </source>
</evidence>
<feature type="transmembrane region" description="Helical" evidence="1">
    <location>
        <begin position="116"/>
        <end position="135"/>
    </location>
</feature>
<proteinExistence type="predicted"/>
<keyword evidence="1" id="KW-0812">Transmembrane</keyword>
<accession>A0A3A4AWW6</accession>
<dbReference type="RefSeq" id="WP_119928565.1">
    <property type="nucleotide sequence ID" value="NZ_QZEY01000009.1"/>
</dbReference>
<organism evidence="2 3">
    <name type="scientific">Bailinhaonella thermotolerans</name>
    <dbReference type="NCBI Taxonomy" id="1070861"/>
    <lineage>
        <taxon>Bacteria</taxon>
        <taxon>Bacillati</taxon>
        <taxon>Actinomycetota</taxon>
        <taxon>Actinomycetes</taxon>
        <taxon>Streptosporangiales</taxon>
        <taxon>Streptosporangiaceae</taxon>
        <taxon>Bailinhaonella</taxon>
    </lineage>
</organism>
<feature type="transmembrane region" description="Helical" evidence="1">
    <location>
        <begin position="88"/>
        <end position="109"/>
    </location>
</feature>
<dbReference type="AlphaFoldDB" id="A0A3A4AWW6"/>
<dbReference type="Proteomes" id="UP000265768">
    <property type="component" value="Unassembled WGS sequence"/>
</dbReference>
<evidence type="ECO:0000313" key="2">
    <source>
        <dbReference type="EMBL" id="RJL30417.1"/>
    </source>
</evidence>
<keyword evidence="1" id="KW-0472">Membrane</keyword>
<comment type="caution">
    <text evidence="2">The sequence shown here is derived from an EMBL/GenBank/DDBJ whole genome shotgun (WGS) entry which is preliminary data.</text>
</comment>
<dbReference type="OrthoDB" id="5150238at2"/>
<feature type="transmembrane region" description="Helical" evidence="1">
    <location>
        <begin position="241"/>
        <end position="258"/>
    </location>
</feature>
<protein>
    <submittedName>
        <fullName evidence="2">Uncharacterized protein</fullName>
    </submittedName>
</protein>
<gene>
    <name evidence="2" type="ORF">D5H75_22870</name>
</gene>
<evidence type="ECO:0000313" key="3">
    <source>
        <dbReference type="Proteomes" id="UP000265768"/>
    </source>
</evidence>
<feature type="transmembrane region" description="Helical" evidence="1">
    <location>
        <begin position="155"/>
        <end position="178"/>
    </location>
</feature>